<evidence type="ECO:0000256" key="7">
    <source>
        <dbReference type="RuleBase" id="RU000304"/>
    </source>
</evidence>
<dbReference type="InterPro" id="IPR000719">
    <property type="entry name" value="Prot_kinase_dom"/>
</dbReference>
<evidence type="ECO:0000256" key="3">
    <source>
        <dbReference type="ARBA" id="ARBA00022741"/>
    </source>
</evidence>
<keyword evidence="4 9" id="KW-0418">Kinase</keyword>
<dbReference type="InterPro" id="IPR051175">
    <property type="entry name" value="CLK_kinases"/>
</dbReference>
<evidence type="ECO:0000256" key="5">
    <source>
        <dbReference type="ARBA" id="ARBA00022840"/>
    </source>
</evidence>
<evidence type="ECO:0000256" key="6">
    <source>
        <dbReference type="PROSITE-ProRule" id="PRU10141"/>
    </source>
</evidence>
<dbReference type="Proteomes" id="UP000305067">
    <property type="component" value="Unassembled WGS sequence"/>
</dbReference>
<dbReference type="AlphaFoldDB" id="A0A5C3QWM8"/>
<dbReference type="PANTHER" id="PTHR45646">
    <property type="entry name" value="SERINE/THREONINE-PROTEIN KINASE DOA-RELATED"/>
    <property type="match status" value="1"/>
</dbReference>
<organism evidence="9 10">
    <name type="scientific">Pterulicium gracile</name>
    <dbReference type="NCBI Taxonomy" id="1884261"/>
    <lineage>
        <taxon>Eukaryota</taxon>
        <taxon>Fungi</taxon>
        <taxon>Dikarya</taxon>
        <taxon>Basidiomycota</taxon>
        <taxon>Agaricomycotina</taxon>
        <taxon>Agaricomycetes</taxon>
        <taxon>Agaricomycetidae</taxon>
        <taxon>Agaricales</taxon>
        <taxon>Pleurotineae</taxon>
        <taxon>Pterulaceae</taxon>
        <taxon>Pterulicium</taxon>
    </lineage>
</organism>
<evidence type="ECO:0000256" key="4">
    <source>
        <dbReference type="ARBA" id="ARBA00022777"/>
    </source>
</evidence>
<keyword evidence="5 6" id="KW-0067">ATP-binding</keyword>
<keyword evidence="3 6" id="KW-0547">Nucleotide-binding</keyword>
<evidence type="ECO:0000256" key="2">
    <source>
        <dbReference type="ARBA" id="ARBA00022679"/>
    </source>
</evidence>
<dbReference type="InterPro" id="IPR008271">
    <property type="entry name" value="Ser/Thr_kinase_AS"/>
</dbReference>
<dbReference type="InterPro" id="IPR011009">
    <property type="entry name" value="Kinase-like_dom_sf"/>
</dbReference>
<dbReference type="SUPFAM" id="SSF56112">
    <property type="entry name" value="Protein kinase-like (PK-like)"/>
    <property type="match status" value="1"/>
</dbReference>
<dbReference type="GO" id="GO:0004674">
    <property type="term" value="F:protein serine/threonine kinase activity"/>
    <property type="evidence" value="ECO:0007669"/>
    <property type="project" value="UniProtKB-KW"/>
</dbReference>
<evidence type="ECO:0000313" key="10">
    <source>
        <dbReference type="Proteomes" id="UP000305067"/>
    </source>
</evidence>
<dbReference type="PROSITE" id="PS00108">
    <property type="entry name" value="PROTEIN_KINASE_ST"/>
    <property type="match status" value="1"/>
</dbReference>
<protein>
    <submittedName>
        <fullName evidence="9">Kinase-like domain-containing protein</fullName>
    </submittedName>
</protein>
<evidence type="ECO:0000256" key="1">
    <source>
        <dbReference type="ARBA" id="ARBA00022527"/>
    </source>
</evidence>
<sequence length="430" mass="48111">MADESQCSWIYPEEPHMYPSSVAGGYIPLKIGQKLTTGPWDTEFTVLRKLGWGASGSVWLVHSEHYHFSAMKVLTAVESKACSQQYRYELEALTRLQQLKEDAAAQSKPLPLGSHYCIPSISLFAVDSTHSGHWAILLPVCSSSLEKFIGDAMKKNIGFRFELNHIKRIVRQVSVGLHFFHATGMVHTDLKSSNLFIPLEGQYTSELSEYLHTHPALAYDPHVDLQISPEPIITFRSQTLPRIGPTSFDQWHVCLGDYGEAVPVEKTHELTSKGQDVMPASMRAPEVTLHAPWGQPIDIWALGALAFELVTGDMGHIFDVSPVSGMNIDEIRLARIEELCGPFPKSSVLNAPRGKSFFDSEGRLLKPLLGGTSSRGTLHQRIELARPDWSKQDILETEGFLKRCLMIDPAVRPTVKELLDDQWYSHVAYH</sequence>
<dbReference type="PROSITE" id="PS00107">
    <property type="entry name" value="PROTEIN_KINASE_ATP"/>
    <property type="match status" value="1"/>
</dbReference>
<dbReference type="EMBL" id="ML178818">
    <property type="protein sequence ID" value="TFL04779.1"/>
    <property type="molecule type" value="Genomic_DNA"/>
</dbReference>
<reference evidence="9 10" key="1">
    <citation type="journal article" date="2019" name="Nat. Ecol. Evol.">
        <title>Megaphylogeny resolves global patterns of mushroom evolution.</title>
        <authorList>
            <person name="Varga T."/>
            <person name="Krizsan K."/>
            <person name="Foldi C."/>
            <person name="Dima B."/>
            <person name="Sanchez-Garcia M."/>
            <person name="Sanchez-Ramirez S."/>
            <person name="Szollosi G.J."/>
            <person name="Szarkandi J.G."/>
            <person name="Papp V."/>
            <person name="Albert L."/>
            <person name="Andreopoulos W."/>
            <person name="Angelini C."/>
            <person name="Antonin V."/>
            <person name="Barry K.W."/>
            <person name="Bougher N.L."/>
            <person name="Buchanan P."/>
            <person name="Buyck B."/>
            <person name="Bense V."/>
            <person name="Catcheside P."/>
            <person name="Chovatia M."/>
            <person name="Cooper J."/>
            <person name="Damon W."/>
            <person name="Desjardin D."/>
            <person name="Finy P."/>
            <person name="Geml J."/>
            <person name="Haridas S."/>
            <person name="Hughes K."/>
            <person name="Justo A."/>
            <person name="Karasinski D."/>
            <person name="Kautmanova I."/>
            <person name="Kiss B."/>
            <person name="Kocsube S."/>
            <person name="Kotiranta H."/>
            <person name="LaButti K.M."/>
            <person name="Lechner B.E."/>
            <person name="Liimatainen K."/>
            <person name="Lipzen A."/>
            <person name="Lukacs Z."/>
            <person name="Mihaltcheva S."/>
            <person name="Morgado L.N."/>
            <person name="Niskanen T."/>
            <person name="Noordeloos M.E."/>
            <person name="Ohm R.A."/>
            <person name="Ortiz-Santana B."/>
            <person name="Ovrebo C."/>
            <person name="Racz N."/>
            <person name="Riley R."/>
            <person name="Savchenko A."/>
            <person name="Shiryaev A."/>
            <person name="Soop K."/>
            <person name="Spirin V."/>
            <person name="Szebenyi C."/>
            <person name="Tomsovsky M."/>
            <person name="Tulloss R.E."/>
            <person name="Uehling J."/>
            <person name="Grigoriev I.V."/>
            <person name="Vagvolgyi C."/>
            <person name="Papp T."/>
            <person name="Martin F.M."/>
            <person name="Miettinen O."/>
            <person name="Hibbett D.S."/>
            <person name="Nagy L.G."/>
        </authorList>
    </citation>
    <scope>NUCLEOTIDE SEQUENCE [LARGE SCALE GENOMIC DNA]</scope>
    <source>
        <strain evidence="9 10">CBS 309.79</strain>
    </source>
</reference>
<proteinExistence type="inferred from homology"/>
<dbReference type="Gene3D" id="1.10.510.10">
    <property type="entry name" value="Transferase(Phosphotransferase) domain 1"/>
    <property type="match status" value="1"/>
</dbReference>
<dbReference type="InterPro" id="IPR017441">
    <property type="entry name" value="Protein_kinase_ATP_BS"/>
</dbReference>
<dbReference type="OrthoDB" id="5979581at2759"/>
<dbReference type="SMART" id="SM00220">
    <property type="entry name" value="S_TKc"/>
    <property type="match status" value="1"/>
</dbReference>
<keyword evidence="1 7" id="KW-0723">Serine/threonine-protein kinase</keyword>
<dbReference type="STRING" id="1884261.A0A5C3QWM8"/>
<dbReference type="Pfam" id="PF00069">
    <property type="entry name" value="Pkinase"/>
    <property type="match status" value="1"/>
</dbReference>
<dbReference type="PROSITE" id="PS50011">
    <property type="entry name" value="PROTEIN_KINASE_DOM"/>
    <property type="match status" value="1"/>
</dbReference>
<dbReference type="Gene3D" id="3.30.200.20">
    <property type="entry name" value="Phosphorylase Kinase, domain 1"/>
    <property type="match status" value="1"/>
</dbReference>
<feature type="binding site" evidence="6">
    <location>
        <position position="72"/>
    </location>
    <ligand>
        <name>ATP</name>
        <dbReference type="ChEBI" id="CHEBI:30616"/>
    </ligand>
</feature>
<comment type="similarity">
    <text evidence="7">Belongs to the protein kinase superfamily.</text>
</comment>
<keyword evidence="2" id="KW-0808">Transferase</keyword>
<dbReference type="GO" id="GO:0005524">
    <property type="term" value="F:ATP binding"/>
    <property type="evidence" value="ECO:0007669"/>
    <property type="project" value="UniProtKB-UniRule"/>
</dbReference>
<evidence type="ECO:0000313" key="9">
    <source>
        <dbReference type="EMBL" id="TFL04779.1"/>
    </source>
</evidence>
<dbReference type="PANTHER" id="PTHR45646:SF11">
    <property type="entry name" value="SERINE_THREONINE-PROTEIN KINASE DOA"/>
    <property type="match status" value="1"/>
</dbReference>
<accession>A0A5C3QWM8</accession>
<keyword evidence="10" id="KW-1185">Reference proteome</keyword>
<evidence type="ECO:0000259" key="8">
    <source>
        <dbReference type="PROSITE" id="PS50011"/>
    </source>
</evidence>
<feature type="domain" description="Protein kinase" evidence="8">
    <location>
        <begin position="44"/>
        <end position="424"/>
    </location>
</feature>
<name>A0A5C3QWM8_9AGAR</name>
<dbReference type="GO" id="GO:0005634">
    <property type="term" value="C:nucleus"/>
    <property type="evidence" value="ECO:0007669"/>
    <property type="project" value="TreeGrafter"/>
</dbReference>
<gene>
    <name evidence="9" type="ORF">BDV98DRAFT_562817</name>
</gene>